<name>A0A814DAH6_ADIRI</name>
<feature type="domain" description="RING-type" evidence="7">
    <location>
        <begin position="16"/>
        <end position="69"/>
    </location>
</feature>
<proteinExistence type="predicted"/>
<dbReference type="Gene3D" id="3.30.40.10">
    <property type="entry name" value="Zinc/RING finger domain, C3HC4 (zinc finger)"/>
    <property type="match status" value="1"/>
</dbReference>
<evidence type="ECO:0000259" key="7">
    <source>
        <dbReference type="PROSITE" id="PS50089"/>
    </source>
</evidence>
<evidence type="ECO:0000256" key="4">
    <source>
        <dbReference type="PROSITE-ProRule" id="PRU00175"/>
    </source>
</evidence>
<feature type="coiled-coil region" evidence="5">
    <location>
        <begin position="208"/>
        <end position="265"/>
    </location>
</feature>
<evidence type="ECO:0000256" key="6">
    <source>
        <dbReference type="SAM" id="MobiDB-lite"/>
    </source>
</evidence>
<dbReference type="GO" id="GO:0006513">
    <property type="term" value="P:protein monoubiquitination"/>
    <property type="evidence" value="ECO:0007669"/>
    <property type="project" value="TreeGrafter"/>
</dbReference>
<keyword evidence="2 4" id="KW-0863">Zinc-finger</keyword>
<dbReference type="SUPFAM" id="SSF75011">
    <property type="entry name" value="3-carboxy-cis,cis-mucoante lactonizing enzyme"/>
    <property type="match status" value="1"/>
</dbReference>
<dbReference type="EMBL" id="CAJNOR010000573">
    <property type="protein sequence ID" value="CAF0951080.1"/>
    <property type="molecule type" value="Genomic_DNA"/>
</dbReference>
<gene>
    <name evidence="8" type="ORF">XAT740_LOCUS10666</name>
</gene>
<feature type="compositionally biased region" description="Low complexity" evidence="6">
    <location>
        <begin position="313"/>
        <end position="335"/>
    </location>
</feature>
<dbReference type="PANTHER" id="PTHR25462">
    <property type="entry name" value="BONUS, ISOFORM C-RELATED"/>
    <property type="match status" value="1"/>
</dbReference>
<organism evidence="8 9">
    <name type="scientific">Adineta ricciae</name>
    <name type="common">Rotifer</name>
    <dbReference type="NCBI Taxonomy" id="249248"/>
    <lineage>
        <taxon>Eukaryota</taxon>
        <taxon>Metazoa</taxon>
        <taxon>Spiralia</taxon>
        <taxon>Gnathifera</taxon>
        <taxon>Rotifera</taxon>
        <taxon>Eurotatoria</taxon>
        <taxon>Bdelloidea</taxon>
        <taxon>Adinetida</taxon>
        <taxon>Adinetidae</taxon>
        <taxon>Adineta</taxon>
    </lineage>
</organism>
<dbReference type="InterPro" id="IPR047153">
    <property type="entry name" value="TRIM45/56/19-like"/>
</dbReference>
<evidence type="ECO:0000256" key="5">
    <source>
        <dbReference type="SAM" id="Coils"/>
    </source>
</evidence>
<dbReference type="InterPro" id="IPR027370">
    <property type="entry name" value="Znf-RING_euk"/>
</dbReference>
<reference evidence="8" key="1">
    <citation type="submission" date="2021-02" db="EMBL/GenBank/DDBJ databases">
        <authorList>
            <person name="Nowell W R."/>
        </authorList>
    </citation>
    <scope>NUCLEOTIDE SEQUENCE</scope>
</reference>
<feature type="coiled-coil region" evidence="5">
    <location>
        <begin position="132"/>
        <end position="166"/>
    </location>
</feature>
<dbReference type="InterPro" id="IPR001841">
    <property type="entry name" value="Znf_RING"/>
</dbReference>
<dbReference type="InterPro" id="IPR017907">
    <property type="entry name" value="Znf_RING_CS"/>
</dbReference>
<comment type="caution">
    <text evidence="8">The sequence shown here is derived from an EMBL/GenBank/DDBJ whole genome shotgun (WGS) entry which is preliminary data.</text>
</comment>
<dbReference type="GO" id="GO:0008270">
    <property type="term" value="F:zinc ion binding"/>
    <property type="evidence" value="ECO:0007669"/>
    <property type="project" value="UniProtKB-KW"/>
</dbReference>
<dbReference type="PROSITE" id="PS00518">
    <property type="entry name" value="ZF_RING_1"/>
    <property type="match status" value="1"/>
</dbReference>
<dbReference type="SMART" id="SM00184">
    <property type="entry name" value="RING"/>
    <property type="match status" value="1"/>
</dbReference>
<accession>A0A814DAH6</accession>
<dbReference type="PANTHER" id="PTHR25462:SF229">
    <property type="entry name" value="TRANSCRIPTION INTERMEDIARY FACTOR 1-BETA"/>
    <property type="match status" value="1"/>
</dbReference>
<keyword evidence="3" id="KW-0862">Zinc</keyword>
<dbReference type="GO" id="GO:0061630">
    <property type="term" value="F:ubiquitin protein ligase activity"/>
    <property type="evidence" value="ECO:0007669"/>
    <property type="project" value="TreeGrafter"/>
</dbReference>
<evidence type="ECO:0000313" key="8">
    <source>
        <dbReference type="EMBL" id="CAF0951080.1"/>
    </source>
</evidence>
<dbReference type="PROSITE" id="PS50089">
    <property type="entry name" value="ZF_RING_2"/>
    <property type="match status" value="1"/>
</dbReference>
<dbReference type="Pfam" id="PF13445">
    <property type="entry name" value="zf-RING_UBOX"/>
    <property type="match status" value="1"/>
</dbReference>
<feature type="compositionally biased region" description="Basic residues" evidence="6">
    <location>
        <begin position="402"/>
        <end position="411"/>
    </location>
</feature>
<evidence type="ECO:0000256" key="1">
    <source>
        <dbReference type="ARBA" id="ARBA00022723"/>
    </source>
</evidence>
<dbReference type="SUPFAM" id="SSF57850">
    <property type="entry name" value="RING/U-box"/>
    <property type="match status" value="1"/>
</dbReference>
<evidence type="ECO:0000256" key="3">
    <source>
        <dbReference type="ARBA" id="ARBA00022833"/>
    </source>
</evidence>
<feature type="region of interest" description="Disordered" evidence="6">
    <location>
        <begin position="309"/>
        <end position="364"/>
    </location>
</feature>
<dbReference type="AlphaFoldDB" id="A0A814DAH6"/>
<keyword evidence="5" id="KW-0175">Coiled coil</keyword>
<keyword evidence="1" id="KW-0479">Metal-binding</keyword>
<dbReference type="InterPro" id="IPR013083">
    <property type="entry name" value="Znf_RING/FYVE/PHD"/>
</dbReference>
<feature type="region of interest" description="Disordered" evidence="6">
    <location>
        <begin position="387"/>
        <end position="422"/>
    </location>
</feature>
<keyword evidence="9" id="KW-1185">Reference proteome</keyword>
<evidence type="ECO:0000313" key="9">
    <source>
        <dbReference type="Proteomes" id="UP000663828"/>
    </source>
</evidence>
<protein>
    <recommendedName>
        <fullName evidence="7">RING-type domain-containing protein</fullName>
    </recommendedName>
</protein>
<evidence type="ECO:0000256" key="2">
    <source>
        <dbReference type="ARBA" id="ARBA00022771"/>
    </source>
</evidence>
<dbReference type="Proteomes" id="UP000663828">
    <property type="component" value="Unassembled WGS sequence"/>
</dbReference>
<sequence length="761" mass="86683">MAAAIPRHLLETLVNCPACSQRYTEPRVLPTCGHTVCVTCLENEWNAEESTLTSNGNHDKTAHYCPVPNCRKEICSTIKNYADLPINQTVLDLVESCNFHVEATGQCQVCNQSPSFVKCSHCCSFVCFECANQHRREALTTLTNNINTLEQEYLNMNDQIDHARHHVIEIKQKSIEAIRLYYTRLIDELRCAQLTNEDIVERQAIICQNELELLIDEHKQRCEQINKTIQDLRTTITDWSTIEQFKQLQMKLTHIQEDIREASEIFQERIPEMKLFEFDNIELKKKVYDKNLDSFSQVDELVANTCKQNSMASSRTTQQQQQHLDDSSSTASSSTNNEHPKASISTNDRAIKKHSNGQGNTYKTVNSAGHQQVLPNIIDDTTVHPVSDQALAPPTTSSSHIPTHHHVHRSHPSSTGSLLPKTVSSSMADLSLSSHSHKMTTASTRSSTFQSKLDNCSLESYKKIPLSQSFDWGMLAVTNTDLILLYNKDKTSLVIFDASGHENERIQWSDGDIKDLCIYHDDSIIIVGEHKQASKPIECKLYVCNLSRKQLERERVVERGLNCQRVASDTQFIFYASEKGCNKSKISVFDHELQLQVTFESGVEVRSIVTDSQCCYILGKRREREPARYFLEKRQKNGEIQLNHNLNEYIRIFFPRKIGQLVRRIDLYEINVDNMNRLIQDPISHGVIVTDGGNKKIWAVGPEGEKKAVQYRPWPWSVGFLTTDTLLILHAGCLTFHAVNHNKQLNNGTKLRSIITNTEKL</sequence>